<protein>
    <recommendedName>
        <fullName evidence="6">Transmembrane protein</fullName>
    </recommendedName>
</protein>
<evidence type="ECO:0000256" key="2">
    <source>
        <dbReference type="SAM" id="MobiDB-lite"/>
    </source>
</evidence>
<feature type="region of interest" description="Disordered" evidence="2">
    <location>
        <begin position="1"/>
        <end position="38"/>
    </location>
</feature>
<evidence type="ECO:0000256" key="3">
    <source>
        <dbReference type="SAM" id="Phobius"/>
    </source>
</evidence>
<proteinExistence type="predicted"/>
<feature type="region of interest" description="Disordered" evidence="2">
    <location>
        <begin position="155"/>
        <end position="196"/>
    </location>
</feature>
<feature type="compositionally biased region" description="Basic and acidic residues" evidence="2">
    <location>
        <begin position="427"/>
        <end position="444"/>
    </location>
</feature>
<keyword evidence="1" id="KW-0175">Coiled coil</keyword>
<dbReference type="Proteomes" id="UP000626109">
    <property type="component" value="Unassembled WGS sequence"/>
</dbReference>
<sequence>MEADIAGMLAGEFGDSFNFGKDQKVEEDPGPRKQLSDAQSKALLEELNGKQREELCSVLRAQSQGEKDLRMTPELARILQRFQRRAGLGADGHGRDGEETWPMYLGIVLFFVISVVFIYIYIQVYDLAHLTVMRKALLVHFGSEMTDKPMFFFTEGAPPTPEPPASECPPVPGFSSSNGSAPQTSADTNGESPTERGAFVPARSLEIIRLRAPVHLQGNIGEQPVKRGHGLVRSSNEGKSVSRLFRGEMFVTLKGSLLNGLLTEMEVLRRHVVARAAKTAQWSLNGVAEGSADEQDPRAVKKVWQELDAVRKEVESRDAEIVRLRDALAAVSKRAEADFARLQQELRDSEKQLESKESALQERERKFADLEALVLSQAARINELQAVSEGARNADPEGRIPEAAVTVAPNDPASPSALDHGIAAEVDSGRESQHVQQRSRRDMQEGVELQKSPEASSRVFTPRQTHAATGSQSGTVSPSPWSRSPAATRSAFPPTGVIPLVFPGGISGPGNFQGAKVANGPLSWCPGQASPLPPAFGHDRQRVTLLFHPSGQQSPQQPYLQRSRSPLGAAPPPPVAKPCGREMREGVNNNWSWVPPSSPAQSPSPSPALRQRFTAWVDTREHAQSQSTGVASFGQPVAASLASAMRATGGPHTPRAAHFGRAMSPSGSMLVACGAPSPGGSMLVGFGSPSLGGSMLVRGAGMPSSGSMLVASASMPPTASPAQVMRSGLAQYQGIPPPLPLQRLPGGWSVTQPPLMPGRSTGADAARHGTPRPEARSPGPVARSRDPHN</sequence>
<dbReference type="EMBL" id="CAJNNW010035022">
    <property type="protein sequence ID" value="CAE8725235.1"/>
    <property type="molecule type" value="Genomic_DNA"/>
</dbReference>
<feature type="compositionally biased region" description="Polar residues" evidence="2">
    <location>
        <begin position="174"/>
        <end position="192"/>
    </location>
</feature>
<evidence type="ECO:0000256" key="1">
    <source>
        <dbReference type="SAM" id="Coils"/>
    </source>
</evidence>
<keyword evidence="3" id="KW-1133">Transmembrane helix</keyword>
<keyword evidence="3" id="KW-0472">Membrane</keyword>
<feature type="compositionally biased region" description="Basic and acidic residues" evidence="2">
    <location>
        <begin position="765"/>
        <end position="775"/>
    </location>
</feature>
<gene>
    <name evidence="4" type="ORF">PGLA2088_LOCUS44034</name>
</gene>
<feature type="compositionally biased region" description="Pro residues" evidence="2">
    <location>
        <begin position="158"/>
        <end position="172"/>
    </location>
</feature>
<feature type="region of interest" description="Disordered" evidence="2">
    <location>
        <begin position="549"/>
        <end position="608"/>
    </location>
</feature>
<feature type="compositionally biased region" description="Polar residues" evidence="2">
    <location>
        <begin position="550"/>
        <end position="564"/>
    </location>
</feature>
<reference evidence="4" key="1">
    <citation type="submission" date="2021-02" db="EMBL/GenBank/DDBJ databases">
        <authorList>
            <person name="Dougan E. K."/>
            <person name="Rhodes N."/>
            <person name="Thang M."/>
            <person name="Chan C."/>
        </authorList>
    </citation>
    <scope>NUCLEOTIDE SEQUENCE</scope>
</reference>
<dbReference type="AlphaFoldDB" id="A0A813LGD4"/>
<feature type="coiled-coil region" evidence="1">
    <location>
        <begin position="325"/>
        <end position="373"/>
    </location>
</feature>
<feature type="compositionally biased region" description="Pro residues" evidence="2">
    <location>
        <begin position="596"/>
        <end position="606"/>
    </location>
</feature>
<evidence type="ECO:0000313" key="5">
    <source>
        <dbReference type="Proteomes" id="UP000626109"/>
    </source>
</evidence>
<feature type="transmembrane region" description="Helical" evidence="3">
    <location>
        <begin position="103"/>
        <end position="122"/>
    </location>
</feature>
<keyword evidence="3" id="KW-0812">Transmembrane</keyword>
<accession>A0A813LGD4</accession>
<feature type="region of interest" description="Disordered" evidence="2">
    <location>
        <begin position="746"/>
        <end position="789"/>
    </location>
</feature>
<feature type="compositionally biased region" description="Polar residues" evidence="2">
    <location>
        <begin position="453"/>
        <end position="487"/>
    </location>
</feature>
<organism evidence="4 5">
    <name type="scientific">Polarella glacialis</name>
    <name type="common">Dinoflagellate</name>
    <dbReference type="NCBI Taxonomy" id="89957"/>
    <lineage>
        <taxon>Eukaryota</taxon>
        <taxon>Sar</taxon>
        <taxon>Alveolata</taxon>
        <taxon>Dinophyceae</taxon>
        <taxon>Suessiales</taxon>
        <taxon>Suessiaceae</taxon>
        <taxon>Polarella</taxon>
    </lineage>
</organism>
<feature type="compositionally biased region" description="Basic and acidic residues" evidence="2">
    <location>
        <begin position="21"/>
        <end position="35"/>
    </location>
</feature>
<evidence type="ECO:0008006" key="6">
    <source>
        <dbReference type="Google" id="ProtNLM"/>
    </source>
</evidence>
<comment type="caution">
    <text evidence="4">The sequence shown here is derived from an EMBL/GenBank/DDBJ whole genome shotgun (WGS) entry which is preliminary data.</text>
</comment>
<name>A0A813LGD4_POLGL</name>
<feature type="region of interest" description="Disordered" evidence="2">
    <location>
        <begin position="427"/>
        <end position="490"/>
    </location>
</feature>
<evidence type="ECO:0000313" key="4">
    <source>
        <dbReference type="EMBL" id="CAE8725235.1"/>
    </source>
</evidence>